<organism evidence="2 3">
    <name type="scientific">Modicisalibacter tunisiensis</name>
    <dbReference type="NCBI Taxonomy" id="390637"/>
    <lineage>
        <taxon>Bacteria</taxon>
        <taxon>Pseudomonadati</taxon>
        <taxon>Pseudomonadota</taxon>
        <taxon>Gammaproteobacteria</taxon>
        <taxon>Oceanospirillales</taxon>
        <taxon>Halomonadaceae</taxon>
        <taxon>Modicisalibacter</taxon>
    </lineage>
</organism>
<keyword evidence="2" id="KW-0282">Flagellum</keyword>
<feature type="signal peptide" evidence="1">
    <location>
        <begin position="1"/>
        <end position="25"/>
    </location>
</feature>
<proteinExistence type="predicted"/>
<sequence length="142" mass="15086">MSRARRLSAGLLVAGLLLMAGPASGAGSWVGRAPGVTLGTPGRVATAEPITPPPGLRPGRITTVSWRFRVPAGLPGLDAWLCHPRRCLELPAARGRSEALRGLPAREPLTLRFRLPPGTRRGAVPFTGLQVIVNYRETQNAK</sequence>
<dbReference type="EMBL" id="JAGXFD010000001">
    <property type="protein sequence ID" value="MBZ9568324.1"/>
    <property type="molecule type" value="Genomic_DNA"/>
</dbReference>
<keyword evidence="2" id="KW-0969">Cilium</keyword>
<keyword evidence="1" id="KW-0732">Signal</keyword>
<keyword evidence="2" id="KW-0966">Cell projection</keyword>
<reference evidence="2 3" key="1">
    <citation type="submission" date="2021-05" db="EMBL/GenBank/DDBJ databases">
        <title>Petroleum and Energy Research Collection (APPE): ex situ preservation of microbial diversity associated with the oil industry and exploitation of its biotechnological potential.</title>
        <authorList>
            <person name="Paixao C.T.M."/>
            <person name="Gomes M.B."/>
            <person name="Oliveira V.M."/>
        </authorList>
    </citation>
    <scope>NUCLEOTIDE SEQUENCE [LARGE SCALE GENOMIC DNA]</scope>
    <source>
        <strain evidence="2 3">LIT2</strain>
    </source>
</reference>
<dbReference type="InterPro" id="IPR009420">
    <property type="entry name" value="FlhE"/>
</dbReference>
<comment type="caution">
    <text evidence="2">The sequence shown here is derived from an EMBL/GenBank/DDBJ whole genome shotgun (WGS) entry which is preliminary data.</text>
</comment>
<dbReference type="RefSeq" id="WP_205596233.1">
    <property type="nucleotide sequence ID" value="NZ_JAGXFC010000001.1"/>
</dbReference>
<evidence type="ECO:0000313" key="2">
    <source>
        <dbReference type="EMBL" id="MBZ9568324.1"/>
    </source>
</evidence>
<protein>
    <submittedName>
        <fullName evidence="2">Flagellar protein FlhE</fullName>
    </submittedName>
</protein>
<name>A0ABS7X0B5_9GAMM</name>
<feature type="chain" id="PRO_5045090149" evidence="1">
    <location>
        <begin position="26"/>
        <end position="142"/>
    </location>
</feature>
<keyword evidence="3" id="KW-1185">Reference proteome</keyword>
<gene>
    <name evidence="2" type="ORF">KGQ91_11655</name>
</gene>
<accession>A0ABS7X0B5</accession>
<dbReference type="Pfam" id="PF06366">
    <property type="entry name" value="FlhE"/>
    <property type="match status" value="1"/>
</dbReference>
<evidence type="ECO:0000313" key="3">
    <source>
        <dbReference type="Proteomes" id="UP001319883"/>
    </source>
</evidence>
<dbReference type="Proteomes" id="UP001319883">
    <property type="component" value="Unassembled WGS sequence"/>
</dbReference>
<evidence type="ECO:0000256" key="1">
    <source>
        <dbReference type="SAM" id="SignalP"/>
    </source>
</evidence>